<evidence type="ECO:0000256" key="2">
    <source>
        <dbReference type="SAM" id="Phobius"/>
    </source>
</evidence>
<evidence type="ECO:0000313" key="4">
    <source>
        <dbReference type="Proteomes" id="UP000679126"/>
    </source>
</evidence>
<feature type="compositionally biased region" description="Polar residues" evidence="1">
    <location>
        <begin position="236"/>
        <end position="246"/>
    </location>
</feature>
<keyword evidence="2" id="KW-1133">Transmembrane helix</keyword>
<comment type="caution">
    <text evidence="3">The sequence shown here is derived from an EMBL/GenBank/DDBJ whole genome shotgun (WGS) entry which is preliminary data.</text>
</comment>
<keyword evidence="2" id="KW-0472">Membrane</keyword>
<proteinExistence type="predicted"/>
<feature type="region of interest" description="Disordered" evidence="1">
    <location>
        <begin position="171"/>
        <end position="252"/>
    </location>
</feature>
<evidence type="ECO:0000256" key="1">
    <source>
        <dbReference type="SAM" id="MobiDB-lite"/>
    </source>
</evidence>
<keyword evidence="2" id="KW-0812">Transmembrane</keyword>
<feature type="compositionally biased region" description="Polar residues" evidence="1">
    <location>
        <begin position="212"/>
        <end position="226"/>
    </location>
</feature>
<feature type="transmembrane region" description="Helical" evidence="2">
    <location>
        <begin position="145"/>
        <end position="165"/>
    </location>
</feature>
<protein>
    <submittedName>
        <fullName evidence="3">Uncharacterized protein</fullName>
    </submittedName>
</protein>
<reference evidence="4" key="1">
    <citation type="submission" date="2021-03" db="EMBL/GenBank/DDBJ databases">
        <title>Assistant Professor.</title>
        <authorList>
            <person name="Huq M.A."/>
        </authorList>
    </citation>
    <scope>NUCLEOTIDE SEQUENCE [LARGE SCALE GENOMIC DNA]</scope>
    <source>
        <strain evidence="4">MAH-28</strain>
    </source>
</reference>
<organism evidence="3 4">
    <name type="scientific">Chitinophaga chungangae</name>
    <dbReference type="NCBI Taxonomy" id="2821488"/>
    <lineage>
        <taxon>Bacteria</taxon>
        <taxon>Pseudomonadati</taxon>
        <taxon>Bacteroidota</taxon>
        <taxon>Chitinophagia</taxon>
        <taxon>Chitinophagales</taxon>
        <taxon>Chitinophagaceae</taxon>
        <taxon>Chitinophaga</taxon>
    </lineage>
</organism>
<name>A0ABS3YDG7_9BACT</name>
<evidence type="ECO:0000313" key="3">
    <source>
        <dbReference type="EMBL" id="MBO9152726.1"/>
    </source>
</evidence>
<feature type="compositionally biased region" description="Low complexity" evidence="1">
    <location>
        <begin position="181"/>
        <end position="211"/>
    </location>
</feature>
<gene>
    <name evidence="3" type="ORF">J7I43_10920</name>
</gene>
<dbReference type="EMBL" id="JAGHKP010000002">
    <property type="protein sequence ID" value="MBO9152726.1"/>
    <property type="molecule type" value="Genomic_DNA"/>
</dbReference>
<keyword evidence="4" id="KW-1185">Reference proteome</keyword>
<dbReference type="Proteomes" id="UP000679126">
    <property type="component" value="Unassembled WGS sequence"/>
</dbReference>
<sequence length="353" mass="38647">MSVDIHISNYEEYLYSYVDGELTPDEIMALELFLDQHPNLRTELDLLMATRLHPDEFVFSAKAALYKSSGQEEKNYEEQLLSYMDGELDQQAARELELFMDAHPPLRQELEIWEKTRLVPDLSVRFENKPALYRHTSRTVRMRPAYWWAAAAMLAGALFLLRNTFTQNDTANPTVAATSEPAARPAQQAPAPQQVPAADALQQPDAAVLAQESNTGNTAVEEQATPSPAPRALARATQNNASQAETAVNEPEQAIAEADLSSLRTRTAAVAARPPVSADLSGDIPAVKENGTLVAMNNKPSIDIQTAPLATPPPPPPPGELIMSVTGNGLESKVLDKVTNVAKLFSRKRNNNK</sequence>
<dbReference type="RefSeq" id="WP_209145709.1">
    <property type="nucleotide sequence ID" value="NZ_JAGHKP010000002.1"/>
</dbReference>
<accession>A0ABS3YDG7</accession>